<reference evidence="2" key="2">
    <citation type="submission" date="2025-09" db="UniProtKB">
        <authorList>
            <consortium name="Ensembl"/>
        </authorList>
    </citation>
    <scope>IDENTIFICATION</scope>
</reference>
<feature type="domain" description="VLIG-type G" evidence="1">
    <location>
        <begin position="1"/>
        <end position="47"/>
    </location>
</feature>
<evidence type="ECO:0000259" key="1">
    <source>
        <dbReference type="PROSITE" id="PS51717"/>
    </source>
</evidence>
<dbReference type="Bgee" id="ENSNBRG00000022732">
    <property type="expression patterns" value="Expressed in zone of skin"/>
</dbReference>
<sequence length="349" mass="40919">MSPPNPGYSESIQELKKTILSKASKSTAIGLAGEMRCNLPAFNENRLNLEKHLLKSLAEKEDFADFREYIRNPRRKTEDFIKAEVEKYIFEDHKDKAVDILKKNVEEINKLVEQALFTATEKVKSQSGDTSMWLKEFSALLKDELTFDTPNFSENFSDINFVDFFKEMIKKSFKLITEQMSSLSLDKLRESRQKPEEILIEQLCKCCWVTCPFCAAVCTNTIEDHSPDDHSVPFHRAAAINGVHWRKTVEFHTDFCTTNVASELFFYLSYVSEECFPYKEYRKAGPMYANWRITPDESKMAYWKWFVCKFQKELEEHYSLEFKGKGEIPKEWRQIKKHQAIKSLDEMCE</sequence>
<name>A0A3Q4I0F1_NEOBR</name>
<dbReference type="Proteomes" id="UP000261580">
    <property type="component" value="Unassembled WGS sequence"/>
</dbReference>
<dbReference type="OMA" id="INGVHWR"/>
<keyword evidence="3" id="KW-1185">Reference proteome</keyword>
<organism evidence="2 3">
    <name type="scientific">Neolamprologus brichardi</name>
    <name type="common">Fairy cichlid</name>
    <name type="synonym">Lamprologus brichardi</name>
    <dbReference type="NCBI Taxonomy" id="32507"/>
    <lineage>
        <taxon>Eukaryota</taxon>
        <taxon>Metazoa</taxon>
        <taxon>Chordata</taxon>
        <taxon>Craniata</taxon>
        <taxon>Vertebrata</taxon>
        <taxon>Euteleostomi</taxon>
        <taxon>Actinopterygii</taxon>
        <taxon>Neopterygii</taxon>
        <taxon>Teleostei</taxon>
        <taxon>Neoteleostei</taxon>
        <taxon>Acanthomorphata</taxon>
        <taxon>Ovalentaria</taxon>
        <taxon>Cichlomorphae</taxon>
        <taxon>Cichliformes</taxon>
        <taxon>Cichlidae</taxon>
        <taxon>African cichlids</taxon>
        <taxon>Pseudocrenilabrinae</taxon>
        <taxon>Lamprologini</taxon>
        <taxon>Neolamprologus</taxon>
    </lineage>
</organism>
<reference evidence="2" key="1">
    <citation type="submission" date="2025-08" db="UniProtKB">
        <authorList>
            <consortium name="Ensembl"/>
        </authorList>
    </citation>
    <scope>IDENTIFICATION</scope>
</reference>
<dbReference type="PANTHER" id="PTHR22796:SF6">
    <property type="entry name" value="INTERFERON-INDUCED VERY LARGE GTPASE 1-RELATED"/>
    <property type="match status" value="1"/>
</dbReference>
<protein>
    <recommendedName>
        <fullName evidence="1">VLIG-type G domain-containing protein</fullName>
    </recommendedName>
</protein>
<dbReference type="GO" id="GO:0005525">
    <property type="term" value="F:GTP binding"/>
    <property type="evidence" value="ECO:0007669"/>
    <property type="project" value="InterPro"/>
</dbReference>
<evidence type="ECO:0000313" key="2">
    <source>
        <dbReference type="Ensembl" id="ENSNBRP00000029860.1"/>
    </source>
</evidence>
<dbReference type="AlphaFoldDB" id="A0A3Q4I0F1"/>
<dbReference type="STRING" id="32507.ENSNBRP00000029860"/>
<dbReference type="GeneTree" id="ENSGT00940000154393"/>
<proteinExistence type="predicted"/>
<evidence type="ECO:0000313" key="3">
    <source>
        <dbReference type="Proteomes" id="UP000261580"/>
    </source>
</evidence>
<dbReference type="InterPro" id="IPR030383">
    <property type="entry name" value="G_VLIG_dom"/>
</dbReference>
<dbReference type="Ensembl" id="ENSNBRT00000030623.1">
    <property type="protein sequence ID" value="ENSNBRP00000029860.1"/>
    <property type="gene ID" value="ENSNBRG00000022732.1"/>
</dbReference>
<dbReference type="PROSITE" id="PS51717">
    <property type="entry name" value="G_VLIG"/>
    <property type="match status" value="1"/>
</dbReference>
<dbReference type="PANTHER" id="PTHR22796">
    <property type="entry name" value="URG4-RELATED"/>
    <property type="match status" value="1"/>
</dbReference>
<accession>A0A3Q4I0F1</accession>